<keyword evidence="6 8" id="KW-1133">Transmembrane helix</keyword>
<proteinExistence type="inferred from homology"/>
<organism evidence="10 11">
    <name type="scientific">Granulicella cerasi</name>
    <dbReference type="NCBI Taxonomy" id="741063"/>
    <lineage>
        <taxon>Bacteria</taxon>
        <taxon>Pseudomonadati</taxon>
        <taxon>Acidobacteriota</taxon>
        <taxon>Terriglobia</taxon>
        <taxon>Terriglobales</taxon>
        <taxon>Acidobacteriaceae</taxon>
        <taxon>Granulicella</taxon>
    </lineage>
</organism>
<feature type="transmembrane region" description="Helical" evidence="8">
    <location>
        <begin position="28"/>
        <end position="46"/>
    </location>
</feature>
<keyword evidence="5 8" id="KW-0812">Transmembrane</keyword>
<comment type="subcellular location">
    <subcellularLocation>
        <location evidence="1">Cell membrane</location>
        <topology evidence="1">Multi-pass membrane protein</topology>
    </subcellularLocation>
</comment>
<feature type="transmembrane region" description="Helical" evidence="8">
    <location>
        <begin position="271"/>
        <end position="290"/>
    </location>
</feature>
<protein>
    <submittedName>
        <fullName evidence="10">Arsenic transporter</fullName>
    </submittedName>
</protein>
<comment type="caution">
    <text evidence="10">The sequence shown here is derived from an EMBL/GenBank/DDBJ whole genome shotgun (WGS) entry which is preliminary data.</text>
</comment>
<dbReference type="Pfam" id="PF03600">
    <property type="entry name" value="CitMHS"/>
    <property type="match status" value="1"/>
</dbReference>
<name>A0ABW1Z5C7_9BACT</name>
<keyword evidence="11" id="KW-1185">Reference proteome</keyword>
<evidence type="ECO:0000256" key="8">
    <source>
        <dbReference type="SAM" id="Phobius"/>
    </source>
</evidence>
<evidence type="ECO:0000256" key="3">
    <source>
        <dbReference type="ARBA" id="ARBA00022448"/>
    </source>
</evidence>
<dbReference type="RefSeq" id="WP_263372535.1">
    <property type="nucleotide sequence ID" value="NZ_JAGSYD010000005.1"/>
</dbReference>
<dbReference type="EMBL" id="JBHSWI010000001">
    <property type="protein sequence ID" value="MFC6644607.1"/>
    <property type="molecule type" value="Genomic_DNA"/>
</dbReference>
<evidence type="ECO:0000256" key="5">
    <source>
        <dbReference type="ARBA" id="ARBA00022692"/>
    </source>
</evidence>
<dbReference type="InterPro" id="IPR000802">
    <property type="entry name" value="Arsenical_pump_ArsB"/>
</dbReference>
<feature type="transmembrane region" description="Helical" evidence="8">
    <location>
        <begin position="136"/>
        <end position="155"/>
    </location>
</feature>
<dbReference type="PANTHER" id="PTHR43302">
    <property type="entry name" value="TRANSPORTER ARSB-RELATED"/>
    <property type="match status" value="1"/>
</dbReference>
<evidence type="ECO:0000313" key="11">
    <source>
        <dbReference type="Proteomes" id="UP001596391"/>
    </source>
</evidence>
<dbReference type="Proteomes" id="UP001596391">
    <property type="component" value="Unassembled WGS sequence"/>
</dbReference>
<reference evidence="11" key="1">
    <citation type="journal article" date="2019" name="Int. J. Syst. Evol. Microbiol.">
        <title>The Global Catalogue of Microorganisms (GCM) 10K type strain sequencing project: providing services to taxonomists for standard genome sequencing and annotation.</title>
        <authorList>
            <consortium name="The Broad Institute Genomics Platform"/>
            <consortium name="The Broad Institute Genome Sequencing Center for Infectious Disease"/>
            <person name="Wu L."/>
            <person name="Ma J."/>
        </authorList>
    </citation>
    <scope>NUCLEOTIDE SEQUENCE [LARGE SCALE GENOMIC DNA]</scope>
    <source>
        <strain evidence="11">CGMCC 1.16026</strain>
    </source>
</reference>
<feature type="transmembrane region" description="Helical" evidence="8">
    <location>
        <begin position="5"/>
        <end position="22"/>
    </location>
</feature>
<dbReference type="CDD" id="cd01118">
    <property type="entry name" value="ArsB_permease"/>
    <property type="match status" value="1"/>
</dbReference>
<dbReference type="InterPro" id="IPR004680">
    <property type="entry name" value="Cit_transptr-like_dom"/>
</dbReference>
<sequence length="416" mass="44142">MNVIFIAAIVAVSILLMLWRPWRLPEVVWAGSGALLLVLCRFLPWHEAGRAIAKGSDVYFFLIGMMLLPAVARENGVFDWVASLSAHAARGSAARLFLLIYGFGTLTTILMSNDATAVVLTPAVLATVRRAKAQPLPFLFACAMVANAASFVLPISNPANLVVFSKAIPPLGSWLSSFLLPSIASIIATYAVLRWAFREDLSPALEPCQEAQPLSSAGKGTLIGLGFACIVMLSASALHWDLGVPTCLAAVAVAIWSCWRDRLSPLKLLREVSWQTIALVAALFILVEAAERIGALTLSTRALQWADNVSRHGGPMLAGLSVALGNNVVNNLPAGLLAGAALAASHTSPLMTRAVLIGVDLGPNLSVTGSLATILWMLELRKEGVEMSGWQFLKMGLIAMPVALVASLLTLLVANH</sequence>
<feature type="transmembrane region" description="Helical" evidence="8">
    <location>
        <begin position="98"/>
        <end position="124"/>
    </location>
</feature>
<evidence type="ECO:0000256" key="2">
    <source>
        <dbReference type="ARBA" id="ARBA00009843"/>
    </source>
</evidence>
<evidence type="ECO:0000259" key="9">
    <source>
        <dbReference type="Pfam" id="PF03600"/>
    </source>
</evidence>
<dbReference type="PANTHER" id="PTHR43302:SF5">
    <property type="entry name" value="TRANSPORTER ARSB-RELATED"/>
    <property type="match status" value="1"/>
</dbReference>
<feature type="domain" description="Citrate transporter-like" evidence="9">
    <location>
        <begin position="15"/>
        <end position="347"/>
    </location>
</feature>
<dbReference type="PRINTS" id="PR00758">
    <property type="entry name" value="ARSENICPUMP"/>
</dbReference>
<evidence type="ECO:0000313" key="10">
    <source>
        <dbReference type="EMBL" id="MFC6644607.1"/>
    </source>
</evidence>
<accession>A0ABW1Z5C7</accession>
<feature type="transmembrane region" description="Helical" evidence="8">
    <location>
        <begin position="175"/>
        <end position="197"/>
    </location>
</feature>
<evidence type="ECO:0000256" key="4">
    <source>
        <dbReference type="ARBA" id="ARBA00022475"/>
    </source>
</evidence>
<evidence type="ECO:0000256" key="7">
    <source>
        <dbReference type="ARBA" id="ARBA00023136"/>
    </source>
</evidence>
<evidence type="ECO:0000256" key="1">
    <source>
        <dbReference type="ARBA" id="ARBA00004651"/>
    </source>
</evidence>
<comment type="similarity">
    <text evidence="2">Belongs to the CitM (TC 2.A.11) transporter family.</text>
</comment>
<gene>
    <name evidence="10" type="ORF">ACFQBQ_03175</name>
</gene>
<evidence type="ECO:0000256" key="6">
    <source>
        <dbReference type="ARBA" id="ARBA00022989"/>
    </source>
</evidence>
<keyword evidence="7 8" id="KW-0472">Membrane</keyword>
<feature type="transmembrane region" description="Helical" evidence="8">
    <location>
        <begin position="361"/>
        <end position="380"/>
    </location>
</feature>
<feature type="transmembrane region" description="Helical" evidence="8">
    <location>
        <begin position="242"/>
        <end position="259"/>
    </location>
</feature>
<feature type="transmembrane region" description="Helical" evidence="8">
    <location>
        <begin position="392"/>
        <end position="414"/>
    </location>
</feature>
<feature type="transmembrane region" description="Helical" evidence="8">
    <location>
        <begin position="58"/>
        <end position="78"/>
    </location>
</feature>
<keyword evidence="3" id="KW-0813">Transport</keyword>
<keyword evidence="4" id="KW-1003">Cell membrane</keyword>